<dbReference type="PANTHER" id="PTHR12302">
    <property type="entry name" value="EBNA2 BINDING PROTEIN P100"/>
    <property type="match status" value="1"/>
</dbReference>
<dbReference type="SMART" id="SM00318">
    <property type="entry name" value="SNc"/>
    <property type="match status" value="1"/>
</dbReference>
<feature type="domain" description="TNase-like" evidence="4">
    <location>
        <begin position="49"/>
        <end position="167"/>
    </location>
</feature>
<dbReference type="InterPro" id="IPR016071">
    <property type="entry name" value="Staphylococal_nuclease_OB-fold"/>
</dbReference>
<dbReference type="PROSITE" id="PS50830">
    <property type="entry name" value="TNASE_3"/>
    <property type="match status" value="1"/>
</dbReference>
<dbReference type="GO" id="GO:0004519">
    <property type="term" value="F:endonuclease activity"/>
    <property type="evidence" value="ECO:0007669"/>
    <property type="project" value="UniProtKB-KW"/>
</dbReference>
<dbReference type="Proteomes" id="UP000177418">
    <property type="component" value="Unassembled WGS sequence"/>
</dbReference>
<evidence type="ECO:0000256" key="2">
    <source>
        <dbReference type="ARBA" id="ARBA00022759"/>
    </source>
</evidence>
<sequence length="233" mass="26150">MAKSSKKSPKSPSKSKNKTSWKVIAASLAAVVIGLSTISKTYLKQIKYFKTQFKVVNVIDGDSFILSTDQSIRLGNLEAPELENCMGNEAKQVLTKLILGKTVKLDIFAHDLYKRPIALVYVDDLLVNEVLLRKGLARYDGTPSKERDRLKSAYDKAKVEDIGIFKTCISVHPDKPNCLIKGNIDRHSKTKTYHLPNCQEYNQVIVEKDLGESWFCSNADARRAGYEKAKHCP</sequence>
<dbReference type="SUPFAM" id="SSF50199">
    <property type="entry name" value="Staphylococcal nuclease"/>
    <property type="match status" value="1"/>
</dbReference>
<protein>
    <recommendedName>
        <fullName evidence="4">TNase-like domain-containing protein</fullName>
    </recommendedName>
</protein>
<dbReference type="Pfam" id="PF00565">
    <property type="entry name" value="SNase"/>
    <property type="match status" value="1"/>
</dbReference>
<dbReference type="PANTHER" id="PTHR12302:SF3">
    <property type="entry name" value="SERINE_THREONINE-PROTEIN KINASE 31"/>
    <property type="match status" value="1"/>
</dbReference>
<dbReference type="EMBL" id="MGAV01000021">
    <property type="protein sequence ID" value="OGK53353.1"/>
    <property type="molecule type" value="Genomic_DNA"/>
</dbReference>
<evidence type="ECO:0000313" key="5">
    <source>
        <dbReference type="EMBL" id="OGK53353.1"/>
    </source>
</evidence>
<name>A0A1F7JCL2_9BACT</name>
<keyword evidence="2" id="KW-0255">Endonuclease</keyword>
<evidence type="ECO:0000256" key="1">
    <source>
        <dbReference type="ARBA" id="ARBA00022722"/>
    </source>
</evidence>
<reference evidence="5 6" key="1">
    <citation type="journal article" date="2016" name="Nat. Commun.">
        <title>Thousands of microbial genomes shed light on interconnected biogeochemical processes in an aquifer system.</title>
        <authorList>
            <person name="Anantharaman K."/>
            <person name="Brown C.T."/>
            <person name="Hug L.A."/>
            <person name="Sharon I."/>
            <person name="Castelle C.J."/>
            <person name="Probst A.J."/>
            <person name="Thomas B.C."/>
            <person name="Singh A."/>
            <person name="Wilkins M.J."/>
            <person name="Karaoz U."/>
            <person name="Brodie E.L."/>
            <person name="Williams K.H."/>
            <person name="Hubbard S.S."/>
            <person name="Banfield J.F."/>
        </authorList>
    </citation>
    <scope>NUCLEOTIDE SEQUENCE [LARGE SCALE GENOMIC DNA]</scope>
</reference>
<keyword evidence="3" id="KW-0378">Hydrolase</keyword>
<dbReference type="InterPro" id="IPR035437">
    <property type="entry name" value="SNase_OB-fold_sf"/>
</dbReference>
<gene>
    <name evidence="5" type="ORF">A3H78_03570</name>
</gene>
<organism evidence="5 6">
    <name type="scientific">Candidatus Roizmanbacteria bacterium RIFCSPLOWO2_02_FULL_36_11</name>
    <dbReference type="NCBI Taxonomy" id="1802071"/>
    <lineage>
        <taxon>Bacteria</taxon>
        <taxon>Candidatus Roizmaniibacteriota</taxon>
    </lineage>
</organism>
<dbReference type="AlphaFoldDB" id="A0A1F7JCL2"/>
<comment type="caution">
    <text evidence="5">The sequence shown here is derived from an EMBL/GenBank/DDBJ whole genome shotgun (WGS) entry which is preliminary data.</text>
</comment>
<evidence type="ECO:0000259" key="4">
    <source>
        <dbReference type="PROSITE" id="PS50830"/>
    </source>
</evidence>
<evidence type="ECO:0000256" key="3">
    <source>
        <dbReference type="ARBA" id="ARBA00022801"/>
    </source>
</evidence>
<evidence type="ECO:0000313" key="6">
    <source>
        <dbReference type="Proteomes" id="UP000177418"/>
    </source>
</evidence>
<keyword evidence="1" id="KW-0540">Nuclease</keyword>
<dbReference type="GO" id="GO:0016787">
    <property type="term" value="F:hydrolase activity"/>
    <property type="evidence" value="ECO:0007669"/>
    <property type="project" value="UniProtKB-KW"/>
</dbReference>
<proteinExistence type="predicted"/>
<dbReference type="Gene3D" id="2.40.50.90">
    <property type="match status" value="1"/>
</dbReference>
<accession>A0A1F7JCL2</accession>